<keyword evidence="1" id="KW-0812">Transmembrane</keyword>
<keyword evidence="1" id="KW-0472">Membrane</keyword>
<proteinExistence type="predicted"/>
<feature type="transmembrane region" description="Helical" evidence="1">
    <location>
        <begin position="6"/>
        <end position="33"/>
    </location>
</feature>
<accession>A0A976N0A2</accession>
<name>A0A976N0A2_9VIRU</name>
<keyword evidence="1" id="KW-1133">Transmembrane helix</keyword>
<dbReference type="EMBL" id="OM869498">
    <property type="protein sequence ID" value="UPW40792.1"/>
    <property type="molecule type" value="Genomic_DNA"/>
</dbReference>
<organism evidence="2">
    <name type="scientific">Sigmofec virus UA08Rod_6926</name>
    <dbReference type="NCBI Taxonomy" id="2929241"/>
    <lineage>
        <taxon>Viruses</taxon>
        <taxon>Monodnaviria</taxon>
        <taxon>Sangervirae</taxon>
        <taxon>Phixviricota</taxon>
        <taxon>Malgrandaviricetes</taxon>
        <taxon>Petitvirales</taxon>
        <taxon>Microviridae</taxon>
    </lineage>
</organism>
<reference evidence="2" key="1">
    <citation type="submission" date="2022-02" db="EMBL/GenBank/DDBJ databases">
        <title>Towards deciphering the DNA virus diversity associated with rodent species in the families Cricetidae and Heteromyidae.</title>
        <authorList>
            <person name="Lund M."/>
            <person name="Larsen B.B."/>
            <person name="Gryseels S."/>
            <person name="Kraberger S."/>
            <person name="Rowsey D.M."/>
            <person name="Steger L."/>
            <person name="Yule K.M."/>
            <person name="Upham N.S."/>
            <person name="Worobey M."/>
            <person name="Van Doorslaer K."/>
            <person name="Varsani A."/>
        </authorList>
    </citation>
    <scope>NUCLEOTIDE SEQUENCE</scope>
    <source>
        <strain evidence="2">UA08Rod_6926</strain>
    </source>
</reference>
<evidence type="ECO:0000313" key="2">
    <source>
        <dbReference type="EMBL" id="UPW40792.1"/>
    </source>
</evidence>
<sequence>MDIGVLTLICFLGVILFSIALFLGVVYIILLMIKKIFK</sequence>
<protein>
    <submittedName>
        <fullName evidence="2">Uncharacterized protein</fullName>
    </submittedName>
</protein>
<evidence type="ECO:0000256" key="1">
    <source>
        <dbReference type="SAM" id="Phobius"/>
    </source>
</evidence>